<dbReference type="InterPro" id="IPR003593">
    <property type="entry name" value="AAA+_ATPase"/>
</dbReference>
<keyword evidence="6" id="KW-0547">Nucleotide-binding</keyword>
<evidence type="ECO:0000256" key="7">
    <source>
        <dbReference type="ARBA" id="ARBA00022840"/>
    </source>
</evidence>
<keyword evidence="8" id="KW-1278">Translocase</keyword>
<dbReference type="Gene3D" id="3.40.50.300">
    <property type="entry name" value="P-loop containing nucleotide triphosphate hydrolases"/>
    <property type="match status" value="2"/>
</dbReference>
<dbReference type="FunFam" id="3.40.50.300:FF:000127">
    <property type="entry name" value="Ribose import ATP-binding protein RbsA"/>
    <property type="match status" value="1"/>
</dbReference>
<keyword evidence="7" id="KW-0067">ATP-binding</keyword>
<dbReference type="SUPFAM" id="SSF52540">
    <property type="entry name" value="P-loop containing nucleoside triphosphate hydrolases"/>
    <property type="match status" value="2"/>
</dbReference>
<evidence type="ECO:0000256" key="3">
    <source>
        <dbReference type="ARBA" id="ARBA00022475"/>
    </source>
</evidence>
<evidence type="ECO:0000256" key="5">
    <source>
        <dbReference type="ARBA" id="ARBA00022737"/>
    </source>
</evidence>
<comment type="caution">
    <text evidence="11">The sequence shown here is derived from an EMBL/GenBank/DDBJ whole genome shotgun (WGS) entry which is preliminary data.</text>
</comment>
<dbReference type="PANTHER" id="PTHR43790:SF3">
    <property type="entry name" value="D-ALLOSE IMPORT ATP-BINDING PROTEIN ALSA-RELATED"/>
    <property type="match status" value="1"/>
</dbReference>
<dbReference type="GO" id="GO:0016887">
    <property type="term" value="F:ATP hydrolysis activity"/>
    <property type="evidence" value="ECO:0007669"/>
    <property type="project" value="InterPro"/>
</dbReference>
<evidence type="ECO:0000256" key="8">
    <source>
        <dbReference type="ARBA" id="ARBA00022967"/>
    </source>
</evidence>
<evidence type="ECO:0000259" key="10">
    <source>
        <dbReference type="PROSITE" id="PS50893"/>
    </source>
</evidence>
<dbReference type="PANTHER" id="PTHR43790">
    <property type="entry name" value="CARBOHYDRATE TRANSPORT ATP-BINDING PROTEIN MG119-RELATED"/>
    <property type="match status" value="1"/>
</dbReference>
<dbReference type="CDD" id="cd03215">
    <property type="entry name" value="ABC_Carb_Monos_II"/>
    <property type="match status" value="1"/>
</dbReference>
<sequence length="526" mass="58263">MPYALSKEFALCFLFWIGRWDLVDEYILELRNITKRFPGVVALNGVQFQLKQGEIHALMGENGAGKSTLIKVITGVHEPEEGDILINGRKVVFKNTNDSAANSIAAIYQHSTVYPYLSVTENIFIGHESLTRAGSIKWNEMHGRAKELLMSLGCDINPRTRMVNLSVAEQQIVEISKAVSSKARIVIMDEPTAALSKRECEELYRITEKLKAEGTSIIFISHRMEDMYRLADRVTVFRDARYIGTWDVDKISKDELISAMVGREVTQLYPKQAVPIGETALEVKGLTKKGYFKDISFDVKKGEIFGLTGLVGAGRSEVCQGICGLLKPDSGTILINGEECSFTHPSQALKKGVGYLPEDRQQQGLILSWELYRNMTLSTLDKYNRLIGIDTGRERQAGRELCEKLQIKAKSIFSRADSLSGGNQQKVVFAKLLNSDVNILLLDEPTKGVDVGAKAQIYSIMSDLAAQGYAIILVSSEMPEVMSMADRIGVMHEGHLAAIFDASHVTQEEILAAAMTVKDEDLKEGA</sequence>
<name>A8RPL3_ENTBW</name>
<keyword evidence="5" id="KW-0677">Repeat</keyword>
<gene>
    <name evidence="11" type="ORF">CLOBOL_02503</name>
</gene>
<reference evidence="11 12" key="1">
    <citation type="submission" date="2007-08" db="EMBL/GenBank/DDBJ databases">
        <authorList>
            <person name="Fulton L."/>
            <person name="Clifton S."/>
            <person name="Fulton B."/>
            <person name="Xu J."/>
            <person name="Minx P."/>
            <person name="Pepin K.H."/>
            <person name="Johnson M."/>
            <person name="Thiruvilangam P."/>
            <person name="Bhonagiri V."/>
            <person name="Nash W.E."/>
            <person name="Mardis E.R."/>
            <person name="Wilson R.K."/>
        </authorList>
    </citation>
    <scope>NUCLEOTIDE SEQUENCE [LARGE SCALE GENOMIC DNA]</scope>
    <source>
        <strain evidence="12">ATCC BAA-613 / DSM 15670 / CCUG 46953 / JCM 12243 / WAL 16351</strain>
    </source>
</reference>
<evidence type="ECO:0000256" key="4">
    <source>
        <dbReference type="ARBA" id="ARBA00022597"/>
    </source>
</evidence>
<dbReference type="InterPro" id="IPR003439">
    <property type="entry name" value="ABC_transporter-like_ATP-bd"/>
</dbReference>
<dbReference type="PaxDb" id="411902-CLOBOL_02503"/>
<dbReference type="InterPro" id="IPR017871">
    <property type="entry name" value="ABC_transporter-like_CS"/>
</dbReference>
<comment type="subcellular location">
    <subcellularLocation>
        <location evidence="1">Cell membrane</location>
        <topology evidence="1">Peripheral membrane protein</topology>
    </subcellularLocation>
</comment>
<keyword evidence="4" id="KW-0762">Sugar transport</keyword>
<accession>A8RPL3</accession>
<feature type="domain" description="ABC transporter" evidence="10">
    <location>
        <begin position="28"/>
        <end position="264"/>
    </location>
</feature>
<evidence type="ECO:0000256" key="1">
    <source>
        <dbReference type="ARBA" id="ARBA00004202"/>
    </source>
</evidence>
<dbReference type="HOGENOM" id="CLU_000604_92_3_9"/>
<dbReference type="eggNOG" id="COG1129">
    <property type="taxonomic scope" value="Bacteria"/>
</dbReference>
<organism evidence="11 12">
    <name type="scientific">Enterocloster bolteae (strain ATCC BAA-613 / DSM 15670 / CCUG 46953 / JCM 12243 / WAL 16351)</name>
    <name type="common">Clostridium bolteae</name>
    <dbReference type="NCBI Taxonomy" id="411902"/>
    <lineage>
        <taxon>Bacteria</taxon>
        <taxon>Bacillati</taxon>
        <taxon>Bacillota</taxon>
        <taxon>Clostridia</taxon>
        <taxon>Lachnospirales</taxon>
        <taxon>Lachnospiraceae</taxon>
        <taxon>Enterocloster</taxon>
    </lineage>
</organism>
<dbReference type="InterPro" id="IPR027417">
    <property type="entry name" value="P-loop_NTPase"/>
</dbReference>
<reference evidence="11 12" key="2">
    <citation type="submission" date="2007-09" db="EMBL/GenBank/DDBJ databases">
        <title>Draft genome sequence of Clostridium bolteae (ATCC BAA-613).</title>
        <authorList>
            <person name="Sudarsanam P."/>
            <person name="Ley R."/>
            <person name="Guruge J."/>
            <person name="Turnbaugh P.J."/>
            <person name="Mahowald M."/>
            <person name="Liep D."/>
            <person name="Gordon J."/>
        </authorList>
    </citation>
    <scope>NUCLEOTIDE SEQUENCE [LARGE SCALE GENOMIC DNA]</scope>
    <source>
        <strain evidence="12">ATCC BAA-613 / DSM 15670 / CCUG 46953 / JCM 12243 / WAL 16351</strain>
    </source>
</reference>
<dbReference type="GO" id="GO:0005524">
    <property type="term" value="F:ATP binding"/>
    <property type="evidence" value="ECO:0007669"/>
    <property type="project" value="UniProtKB-KW"/>
</dbReference>
<keyword evidence="2" id="KW-0813">Transport</keyword>
<dbReference type="CDD" id="cd03216">
    <property type="entry name" value="ABC_Carb_Monos_I"/>
    <property type="match status" value="1"/>
</dbReference>
<feature type="domain" description="ABC transporter" evidence="10">
    <location>
        <begin position="276"/>
        <end position="518"/>
    </location>
</feature>
<dbReference type="PROSITE" id="PS00211">
    <property type="entry name" value="ABC_TRANSPORTER_1"/>
    <property type="match status" value="1"/>
</dbReference>
<evidence type="ECO:0000313" key="11">
    <source>
        <dbReference type="EMBL" id="EDP17431.1"/>
    </source>
</evidence>
<dbReference type="Pfam" id="PF00005">
    <property type="entry name" value="ABC_tran"/>
    <property type="match status" value="2"/>
</dbReference>
<evidence type="ECO:0000313" key="12">
    <source>
        <dbReference type="Proteomes" id="UP000005396"/>
    </source>
</evidence>
<dbReference type="InterPro" id="IPR050107">
    <property type="entry name" value="ABC_carbohydrate_import_ATPase"/>
</dbReference>
<keyword evidence="3" id="KW-1003">Cell membrane</keyword>
<dbReference type="AlphaFoldDB" id="A8RPL3"/>
<keyword evidence="9" id="KW-0472">Membrane</keyword>
<dbReference type="Proteomes" id="UP000005396">
    <property type="component" value="Unassembled WGS sequence"/>
</dbReference>
<evidence type="ECO:0000256" key="9">
    <source>
        <dbReference type="ARBA" id="ARBA00023136"/>
    </source>
</evidence>
<evidence type="ECO:0000256" key="2">
    <source>
        <dbReference type="ARBA" id="ARBA00022448"/>
    </source>
</evidence>
<dbReference type="PROSITE" id="PS50893">
    <property type="entry name" value="ABC_TRANSPORTER_2"/>
    <property type="match status" value="2"/>
</dbReference>
<dbReference type="SMART" id="SM00382">
    <property type="entry name" value="AAA"/>
    <property type="match status" value="2"/>
</dbReference>
<proteinExistence type="predicted"/>
<dbReference type="GO" id="GO:0005886">
    <property type="term" value="C:plasma membrane"/>
    <property type="evidence" value="ECO:0007669"/>
    <property type="project" value="UniProtKB-SubCell"/>
</dbReference>
<dbReference type="EMBL" id="ABCC02000023">
    <property type="protein sequence ID" value="EDP17431.1"/>
    <property type="molecule type" value="Genomic_DNA"/>
</dbReference>
<evidence type="ECO:0000256" key="6">
    <source>
        <dbReference type="ARBA" id="ARBA00022741"/>
    </source>
</evidence>
<protein>
    <recommendedName>
        <fullName evidence="10">ABC transporter domain-containing protein</fullName>
    </recommendedName>
</protein>